<dbReference type="EC" id="3.6.1.10" evidence="3 12"/>
<proteinExistence type="inferred from homology"/>
<dbReference type="InterPro" id="IPR012358">
    <property type="entry name" value="EndopolyPtase_N1"/>
</dbReference>
<evidence type="ECO:0000256" key="10">
    <source>
        <dbReference type="ARBA" id="ARBA00023136"/>
    </source>
</evidence>
<dbReference type="GO" id="GO:0004309">
    <property type="term" value="F:exopolyphosphatase activity"/>
    <property type="evidence" value="ECO:0007669"/>
    <property type="project" value="TreeGrafter"/>
</dbReference>
<protein>
    <recommendedName>
        <fullName evidence="4 12">Endopolyphosphatase</fullName>
        <ecNumber evidence="3 12">3.6.1.10</ecNumber>
    </recommendedName>
</protein>
<keyword evidence="11" id="KW-0325">Glycoprotein</keyword>
<dbReference type="GO" id="GO:0000324">
    <property type="term" value="C:fungal-type vacuole"/>
    <property type="evidence" value="ECO:0007669"/>
    <property type="project" value="TreeGrafter"/>
</dbReference>
<keyword evidence="8" id="KW-0735">Signal-anchor</keyword>
<keyword evidence="10 12" id="KW-0472">Membrane</keyword>
<feature type="compositionally biased region" description="Basic residues" evidence="13">
    <location>
        <begin position="528"/>
        <end position="545"/>
    </location>
</feature>
<feature type="region of interest" description="Disordered" evidence="13">
    <location>
        <begin position="502"/>
        <end position="562"/>
    </location>
</feature>
<evidence type="ECO:0000256" key="6">
    <source>
        <dbReference type="ARBA" id="ARBA00022692"/>
    </source>
</evidence>
<keyword evidence="5 12" id="KW-0926">Vacuole</keyword>
<dbReference type="GO" id="GO:0000298">
    <property type="term" value="F:endopolyphosphatase activity"/>
    <property type="evidence" value="ECO:0007669"/>
    <property type="project" value="UniProtKB-EC"/>
</dbReference>
<dbReference type="Proteomes" id="UP000710440">
    <property type="component" value="Unassembled WGS sequence"/>
</dbReference>
<dbReference type="AlphaFoldDB" id="A0A9P3F7V0"/>
<keyword evidence="9" id="KW-1133">Transmembrane helix</keyword>
<dbReference type="RefSeq" id="XP_043127607.1">
    <property type="nucleotide sequence ID" value="XM_043271672.1"/>
</dbReference>
<evidence type="ECO:0000256" key="3">
    <source>
        <dbReference type="ARBA" id="ARBA00012459"/>
    </source>
</evidence>
<evidence type="ECO:0000256" key="12">
    <source>
        <dbReference type="PIRNR" id="PIRNR027093"/>
    </source>
</evidence>
<dbReference type="PIRSF" id="PIRSF027093">
    <property type="entry name" value="EndopolyPtase_N1"/>
    <property type="match status" value="1"/>
</dbReference>
<evidence type="ECO:0000313" key="16">
    <source>
        <dbReference type="Proteomes" id="UP000710440"/>
    </source>
</evidence>
<dbReference type="Gene3D" id="3.60.21.10">
    <property type="match status" value="1"/>
</dbReference>
<evidence type="ECO:0000256" key="5">
    <source>
        <dbReference type="ARBA" id="ARBA00022554"/>
    </source>
</evidence>
<evidence type="ECO:0000256" key="2">
    <source>
        <dbReference type="ARBA" id="ARBA00010399"/>
    </source>
</evidence>
<feature type="compositionally biased region" description="Pro residues" evidence="13">
    <location>
        <begin position="549"/>
        <end position="560"/>
    </location>
</feature>
<accession>A0A9P3F7V0</accession>
<name>A0A9P3F7V0_ASPVI</name>
<comment type="similarity">
    <text evidence="2">Belongs to the endopolyphosphatase PPN1 family.</text>
</comment>
<dbReference type="PANTHER" id="PTHR10340:SF55">
    <property type="entry name" value="ENDOPOLYPHOSPHATASE"/>
    <property type="match status" value="1"/>
</dbReference>
<comment type="function">
    <text evidence="12">Catalyzes the hydrolysis of inorganic polyphosphate (polyP) chains of many hundreds of phosphate residues into shorter lengths.</text>
</comment>
<dbReference type="GO" id="GO:0008081">
    <property type="term" value="F:phosphoric diester hydrolase activity"/>
    <property type="evidence" value="ECO:0007669"/>
    <property type="project" value="TreeGrafter"/>
</dbReference>
<evidence type="ECO:0000256" key="7">
    <source>
        <dbReference type="ARBA" id="ARBA00022801"/>
    </source>
</evidence>
<dbReference type="FunFam" id="3.60.21.10:FF:000082">
    <property type="entry name" value="Endopolyphosphatase"/>
    <property type="match status" value="1"/>
</dbReference>
<evidence type="ECO:0000256" key="1">
    <source>
        <dbReference type="ARBA" id="ARBA00004576"/>
    </source>
</evidence>
<comment type="subcellular location">
    <subcellularLocation>
        <location evidence="1">Vacuole membrane</location>
        <topology evidence="1">Single-pass type II membrane protein</topology>
    </subcellularLocation>
</comment>
<dbReference type="GeneID" id="66936486"/>
<feature type="chain" id="PRO_5040394344" description="Endopolyphosphatase" evidence="14">
    <location>
        <begin position="18"/>
        <end position="706"/>
    </location>
</feature>
<keyword evidence="16" id="KW-1185">Reference proteome</keyword>
<gene>
    <name evidence="15" type="ORF">Aspvir_008504</name>
</gene>
<organism evidence="15 16">
    <name type="scientific">Aspergillus viridinutans</name>
    <dbReference type="NCBI Taxonomy" id="75553"/>
    <lineage>
        <taxon>Eukaryota</taxon>
        <taxon>Fungi</taxon>
        <taxon>Dikarya</taxon>
        <taxon>Ascomycota</taxon>
        <taxon>Pezizomycotina</taxon>
        <taxon>Eurotiomycetes</taxon>
        <taxon>Eurotiomycetidae</taxon>
        <taxon>Eurotiales</taxon>
        <taxon>Aspergillaceae</taxon>
        <taxon>Aspergillus</taxon>
        <taxon>Aspergillus subgen. Fumigati</taxon>
    </lineage>
</organism>
<dbReference type="SUPFAM" id="SSF56300">
    <property type="entry name" value="Metallo-dependent phosphatases"/>
    <property type="match status" value="1"/>
</dbReference>
<evidence type="ECO:0000256" key="11">
    <source>
        <dbReference type="ARBA" id="ARBA00023180"/>
    </source>
</evidence>
<dbReference type="GO" id="GO:0006798">
    <property type="term" value="P:polyphosphate catabolic process"/>
    <property type="evidence" value="ECO:0007669"/>
    <property type="project" value="TreeGrafter"/>
</dbReference>
<feature type="signal peptide" evidence="14">
    <location>
        <begin position="1"/>
        <end position="17"/>
    </location>
</feature>
<dbReference type="OrthoDB" id="348678at2759"/>
<dbReference type="GO" id="GO:0005774">
    <property type="term" value="C:vacuolar membrane"/>
    <property type="evidence" value="ECO:0007669"/>
    <property type="project" value="UniProtKB-SubCell"/>
</dbReference>
<dbReference type="PANTHER" id="PTHR10340">
    <property type="entry name" value="SPHINGOMYELIN PHOSPHODIESTERASE"/>
    <property type="match status" value="1"/>
</dbReference>
<comment type="caution">
    <text evidence="15">The sequence shown here is derived from an EMBL/GenBank/DDBJ whole genome shotgun (WGS) entry which is preliminary data.</text>
</comment>
<dbReference type="EMBL" id="BOPL01000007">
    <property type="protein sequence ID" value="GIK04421.1"/>
    <property type="molecule type" value="Genomic_DNA"/>
</dbReference>
<evidence type="ECO:0000256" key="13">
    <source>
        <dbReference type="SAM" id="MobiDB-lite"/>
    </source>
</evidence>
<reference evidence="15 16" key="1">
    <citation type="submission" date="2021-02" db="EMBL/GenBank/DDBJ databases">
        <title>Pan-genome distribution and transcriptional activeness of fungal secondary metabolism genes in Aspergillus section Fumigati.</title>
        <authorList>
            <person name="Takahashi H."/>
            <person name="Umemura M."/>
            <person name="Ninomiya A."/>
            <person name="Kusuya Y."/>
            <person name="Urayama S."/>
            <person name="Shimizu M."/>
            <person name="Watanabe A."/>
            <person name="Kamei K."/>
            <person name="Yaguchi T."/>
            <person name="Hagiwara D."/>
        </authorList>
    </citation>
    <scope>NUCLEOTIDE SEQUENCE [LARGE SCALE GENOMIC DNA]</scope>
    <source>
        <strain evidence="15 16">IFM 47045</strain>
    </source>
</reference>
<evidence type="ECO:0000256" key="8">
    <source>
        <dbReference type="ARBA" id="ARBA00022968"/>
    </source>
</evidence>
<keyword evidence="7 12" id="KW-0378">Hydrolase</keyword>
<evidence type="ECO:0000256" key="14">
    <source>
        <dbReference type="SAM" id="SignalP"/>
    </source>
</evidence>
<evidence type="ECO:0000256" key="9">
    <source>
        <dbReference type="ARBA" id="ARBA00022989"/>
    </source>
</evidence>
<sequence length="706" mass="79465">MVPYLFLQGILVASVTALPVSEQQPLGPAVPESNSQPDGGIQLEKSRVLHGRFLHITGEIHSIGLRLRGVRGGSSKTPNENTDFVSLCSDLHPDPHYKTGSSSDDGAPCHRGNGSAGYFGAEGSDCDSPFSLVNETFSWIEKNLKGNIDFVLWTGDSARHDNDAKIPRTEDEVVRLNEMLADKFVDAFGDKRLPNGLSIPIVPTIGNNDIMPHNIFRGGPNRWTKRFEKIWSKFIPEHELHTFVEGGWFTSEVIPNKLTAISLNTMYFFDSNSAVDGCAAKSQPGYEHMEWLRVQLKLLRERGMKAILIGHVPPARTDSKRNWDESCWQKYALWVHQYRDVIVGSVYGHMNIDHFILQDHHKVNIVDADPNESPSEASKDATGDISIRSRSGYLSDLRHDWSKLPSPPPDFPMDNGTVDDWFGEGASFGDDDDIRFRKSKKKRRQFLKKIGGPWAERYSVSLVSPSLVPNYFPTLRIVEYNITGLENVKAWGETPVAADTLPSLTDEAKERRSYSESIEDPDMDELKKGKKKKDKKKEKKKKKPSFKVPEPPSPTAPPGPAYSNQPLTWLGYTQYFANLTKINNEYSERYGLSPDSVVNETRGKDLFTFEVEYDTTKDDIYKLEDLTVRSYFKLASRVAQKATAKDQISETGATDDLHAAIENDGDESGDMKDAKGKKIRNRVWKTFLKRAFVGYYRSDEIDIDGT</sequence>
<evidence type="ECO:0000256" key="4">
    <source>
        <dbReference type="ARBA" id="ARBA00014458"/>
    </source>
</evidence>
<keyword evidence="14" id="KW-0732">Signal</keyword>
<keyword evidence="6" id="KW-0812">Transmembrane</keyword>
<evidence type="ECO:0000313" key="15">
    <source>
        <dbReference type="EMBL" id="GIK04421.1"/>
    </source>
</evidence>
<dbReference type="InterPro" id="IPR029052">
    <property type="entry name" value="Metallo-depent_PP-like"/>
</dbReference>
<comment type="catalytic activity">
    <reaction evidence="12">
        <text>[phosphate](n+1) + n H2O = (n+1) phosphate + n H(+)</text>
        <dbReference type="Rhea" id="RHEA:22452"/>
        <dbReference type="Rhea" id="RHEA-COMP:14280"/>
        <dbReference type="ChEBI" id="CHEBI:15377"/>
        <dbReference type="ChEBI" id="CHEBI:15378"/>
        <dbReference type="ChEBI" id="CHEBI:16838"/>
        <dbReference type="ChEBI" id="CHEBI:43474"/>
        <dbReference type="EC" id="3.6.1.10"/>
    </reaction>
</comment>